<accession>X1E1P4</accession>
<dbReference type="InterPro" id="IPR035895">
    <property type="entry name" value="HPr-like_sf"/>
</dbReference>
<dbReference type="GO" id="GO:0009401">
    <property type="term" value="P:phosphoenolpyruvate-dependent sugar phosphotransferase system"/>
    <property type="evidence" value="ECO:0007669"/>
    <property type="project" value="UniProtKB-KW"/>
</dbReference>
<evidence type="ECO:0000256" key="2">
    <source>
        <dbReference type="ARBA" id="ARBA00022490"/>
    </source>
</evidence>
<protein>
    <recommendedName>
        <fullName evidence="4">HPr domain-containing protein</fullName>
    </recommendedName>
</protein>
<gene>
    <name evidence="5" type="ORF">S01H4_49825</name>
</gene>
<dbReference type="PANTHER" id="PTHR33705">
    <property type="entry name" value="PHOSPHOCARRIER PROTEIN HPR"/>
    <property type="match status" value="1"/>
</dbReference>
<dbReference type="SUPFAM" id="SSF55594">
    <property type="entry name" value="HPr-like"/>
    <property type="match status" value="1"/>
</dbReference>
<dbReference type="PANTHER" id="PTHR33705:SF2">
    <property type="entry name" value="PHOSPHOCARRIER PROTEIN NPR"/>
    <property type="match status" value="1"/>
</dbReference>
<evidence type="ECO:0000256" key="3">
    <source>
        <dbReference type="ARBA" id="ARBA00022683"/>
    </source>
</evidence>
<dbReference type="NCBIfam" id="TIGR01003">
    <property type="entry name" value="PTS_HPr_family"/>
    <property type="match status" value="1"/>
</dbReference>
<keyword evidence="3" id="KW-0598">Phosphotransferase system</keyword>
<dbReference type="InterPro" id="IPR000032">
    <property type="entry name" value="HPr-like"/>
</dbReference>
<feature type="domain" description="HPr" evidence="4">
    <location>
        <begin position="1"/>
        <end position="88"/>
    </location>
</feature>
<dbReference type="Gene3D" id="3.30.1340.10">
    <property type="entry name" value="HPr-like"/>
    <property type="match status" value="1"/>
</dbReference>
<dbReference type="EMBL" id="BART01028222">
    <property type="protein sequence ID" value="GAH02568.1"/>
    <property type="molecule type" value="Genomic_DNA"/>
</dbReference>
<proteinExistence type="predicted"/>
<dbReference type="InterPro" id="IPR001020">
    <property type="entry name" value="PTS_HPr_His_P_site"/>
</dbReference>
<organism evidence="5">
    <name type="scientific">marine sediment metagenome</name>
    <dbReference type="NCBI Taxonomy" id="412755"/>
    <lineage>
        <taxon>unclassified sequences</taxon>
        <taxon>metagenomes</taxon>
        <taxon>ecological metagenomes</taxon>
    </lineage>
</organism>
<dbReference type="AlphaFoldDB" id="X1E1P4"/>
<dbReference type="CDD" id="cd00367">
    <property type="entry name" value="PTS-HPr_like"/>
    <property type="match status" value="1"/>
</dbReference>
<name>X1E1P4_9ZZZZ</name>
<dbReference type="PRINTS" id="PR00107">
    <property type="entry name" value="PHOSPHOCPHPR"/>
</dbReference>
<dbReference type="PROSITE" id="PS00369">
    <property type="entry name" value="PTS_HPR_HIS"/>
    <property type="match status" value="1"/>
</dbReference>
<dbReference type="Pfam" id="PF00381">
    <property type="entry name" value="PTS-HPr"/>
    <property type="match status" value="1"/>
</dbReference>
<evidence type="ECO:0000256" key="1">
    <source>
        <dbReference type="ARBA" id="ARBA00004496"/>
    </source>
</evidence>
<evidence type="ECO:0000259" key="4">
    <source>
        <dbReference type="PROSITE" id="PS51350"/>
    </source>
</evidence>
<comment type="caution">
    <text evidence="5">The sequence shown here is derived from an EMBL/GenBank/DDBJ whole genome shotgun (WGS) entry which is preliminary data.</text>
</comment>
<sequence>MKIFKINIQNSEGLHARPASRLVELCHRFDSSIILSSQETEADGKNITEVLGLGAEMGRTLTIRITGKDETETEKAIKDFFSGGLKHAPV</sequence>
<keyword evidence="2" id="KW-0963">Cytoplasm</keyword>
<dbReference type="PROSITE" id="PS51350">
    <property type="entry name" value="PTS_HPR_DOM"/>
    <property type="match status" value="1"/>
</dbReference>
<reference evidence="5" key="1">
    <citation type="journal article" date="2014" name="Front. Microbiol.">
        <title>High frequency of phylogenetically diverse reductive dehalogenase-homologous genes in deep subseafloor sedimentary metagenomes.</title>
        <authorList>
            <person name="Kawai M."/>
            <person name="Futagami T."/>
            <person name="Toyoda A."/>
            <person name="Takaki Y."/>
            <person name="Nishi S."/>
            <person name="Hori S."/>
            <person name="Arai W."/>
            <person name="Tsubouchi T."/>
            <person name="Morono Y."/>
            <person name="Uchiyama I."/>
            <person name="Ito T."/>
            <person name="Fujiyama A."/>
            <person name="Inagaki F."/>
            <person name="Takami H."/>
        </authorList>
    </citation>
    <scope>NUCLEOTIDE SEQUENCE</scope>
    <source>
        <strain evidence="5">Expedition CK06-06</strain>
    </source>
</reference>
<dbReference type="GO" id="GO:0005737">
    <property type="term" value="C:cytoplasm"/>
    <property type="evidence" value="ECO:0007669"/>
    <property type="project" value="UniProtKB-SubCell"/>
</dbReference>
<evidence type="ECO:0000313" key="5">
    <source>
        <dbReference type="EMBL" id="GAH02568.1"/>
    </source>
</evidence>
<comment type="subcellular location">
    <subcellularLocation>
        <location evidence="1">Cytoplasm</location>
    </subcellularLocation>
</comment>
<dbReference type="InterPro" id="IPR050399">
    <property type="entry name" value="HPr"/>
</dbReference>